<dbReference type="InterPro" id="IPR056311">
    <property type="entry name" value="TMEM131_Ig_2"/>
</dbReference>
<feature type="transmembrane region" description="Helical" evidence="8">
    <location>
        <begin position="1077"/>
        <end position="1099"/>
    </location>
</feature>
<feature type="domain" description="TMEM131 second Ig-like" evidence="11">
    <location>
        <begin position="171"/>
        <end position="260"/>
    </location>
</feature>
<feature type="signal peptide" evidence="9">
    <location>
        <begin position="1"/>
        <end position="20"/>
    </location>
</feature>
<proteinExistence type="inferred from homology"/>
<feature type="region of interest" description="Disordered" evidence="7">
    <location>
        <begin position="1427"/>
        <end position="1449"/>
    </location>
</feature>
<dbReference type="InterPro" id="IPR039877">
    <property type="entry name" value="TMEM131-like"/>
</dbReference>
<organism evidence="15 16">
    <name type="scientific">Aquatica leii</name>
    <dbReference type="NCBI Taxonomy" id="1421715"/>
    <lineage>
        <taxon>Eukaryota</taxon>
        <taxon>Metazoa</taxon>
        <taxon>Ecdysozoa</taxon>
        <taxon>Arthropoda</taxon>
        <taxon>Hexapoda</taxon>
        <taxon>Insecta</taxon>
        <taxon>Pterygota</taxon>
        <taxon>Neoptera</taxon>
        <taxon>Endopterygota</taxon>
        <taxon>Coleoptera</taxon>
        <taxon>Polyphaga</taxon>
        <taxon>Elateriformia</taxon>
        <taxon>Elateroidea</taxon>
        <taxon>Lampyridae</taxon>
        <taxon>Luciolinae</taxon>
        <taxon>Aquatica</taxon>
    </lineage>
</organism>
<keyword evidence="4 9" id="KW-0732">Signal</keyword>
<dbReference type="Pfam" id="PF24498">
    <property type="entry name" value="Ig_TMEM131L_3"/>
    <property type="match status" value="1"/>
</dbReference>
<dbReference type="Proteomes" id="UP001353858">
    <property type="component" value="Unassembled WGS sequence"/>
</dbReference>
<evidence type="ECO:0000256" key="6">
    <source>
        <dbReference type="ARBA" id="ARBA00023136"/>
    </source>
</evidence>
<feature type="domain" description="TMEM131L fourth Ig-like" evidence="13">
    <location>
        <begin position="795"/>
        <end position="932"/>
    </location>
</feature>
<evidence type="ECO:0000256" key="3">
    <source>
        <dbReference type="ARBA" id="ARBA00022692"/>
    </source>
</evidence>
<dbReference type="Pfam" id="PF24499">
    <property type="entry name" value="Ig_TMEM131L_4"/>
    <property type="match status" value="1"/>
</dbReference>
<dbReference type="InterPro" id="IPR055435">
    <property type="entry name" value="Ig_TMEM131L_3"/>
</dbReference>
<evidence type="ECO:0000259" key="14">
    <source>
        <dbReference type="Pfam" id="PF24501"/>
    </source>
</evidence>
<evidence type="ECO:0000256" key="8">
    <source>
        <dbReference type="SAM" id="Phobius"/>
    </source>
</evidence>
<comment type="subcellular location">
    <subcellularLocation>
        <location evidence="1">Membrane</location>
        <topology evidence="1">Single-pass type I membrane protein</topology>
    </subcellularLocation>
</comment>
<comment type="similarity">
    <text evidence="2">Belongs to the TMEM131 family.</text>
</comment>
<evidence type="ECO:0008006" key="17">
    <source>
        <dbReference type="Google" id="ProtNLM"/>
    </source>
</evidence>
<dbReference type="Pfam" id="PF24495">
    <property type="entry name" value="Ig_TMEM131_2"/>
    <property type="match status" value="1"/>
</dbReference>
<dbReference type="PANTHER" id="PTHR22050">
    <property type="entry name" value="RW1 PROTEIN HOMOLOG"/>
    <property type="match status" value="1"/>
</dbReference>
<evidence type="ECO:0000256" key="7">
    <source>
        <dbReference type="SAM" id="MobiDB-lite"/>
    </source>
</evidence>
<feature type="domain" description="TMEM131L fifth Ig-like" evidence="14">
    <location>
        <begin position="981"/>
        <end position="1045"/>
    </location>
</feature>
<dbReference type="GO" id="GO:0016020">
    <property type="term" value="C:membrane"/>
    <property type="evidence" value="ECO:0007669"/>
    <property type="project" value="UniProtKB-SubCell"/>
</dbReference>
<evidence type="ECO:0000259" key="10">
    <source>
        <dbReference type="Pfam" id="PF12371"/>
    </source>
</evidence>
<sequence>MVTHSLSNFIILLTLQEVFVKTHLTAHDNSHGFVSINHERYFVDDINSFHQELSSSVRSSSLNDLNLKLLIKFDPEFLDFQQRPLGIPHLAKVTLFNIDRNRTIDMTSISGSTVHFHSSFFEDKRIPPLGNTSFNVVFLGREEGAIESNLFIHTTDGHFKYQVKGASVSSPYRLRPIVGIKLPLNTTFSPLIHMYNPYTEPIQIVEIYSSGGDFHLELPSGELEGPKNMWEIPPLQSKAVIRVRFHARTEQNHTAYVRIKLNNTEDILVVPLEVEVTSTAGLYAPQGSVDFGVGGSLDSPKQFGLFIHNPLKKAVRIHSVTTTSKAIKIDYENVKVPSDFRTSKGTPTPTKIAILTLDWKAAHENKDFSGKIVIRYKNGKSKTEIPYYITVLEGGLSFNSSATTYFINELPKQMISRDVIVKNDFLIPLALTNVSLPLDAYKFFNILSFKPVILQPQEEITIFTLNLKNDAALSNLKLNSCIILTTNISTVELPLLSYNGKLQLTFSYISNDNSLDLGLVSVDTEKFTRFLLLNTNPVPVNFNKIASSLPASVIEIIGCNRGNHSVALLSNISKNVTKCTTLGPNEHAIIQLTIQSPHAEGQVWGDVVVETQYERLSISVHYKVAQGKLEIGPDRLVFDQCFPGKICSHPLRVHSTFNDPMVIESILSIPPDSRLSAKHLGHIMARSTKVIGHLYLDPSVGCRNDCYVGLNAEDAVRWFETLSLPHITPELDLELVNAFYNRYLNQTSNGLKKWQNLTMRLDTSEVKWHLFKTRVKMSWPSLVVQEQLSNGSVFKFPLTQIGNTSYHNITIRNPSSHNLIVQLVLNSAYPGYNNLNDGLPPSFIPGYTNYEFLNPAGAFFFMTNLKKNVQIFKSHVNTNVNEDSLPILLTPGDNFTFTIGFEAYNPILSSAFLYIRNNLTVMEVVQLTGQGAIPHFKFGNRKPGSIQPLSFELTDKYLKDCEHKKHSLPNLTVKRTFTARNMGEVPIFITGFFINNLACEGYGFKVLNCEAFMLLPNTTRKIDIAFTPDFTLAKIIRTLSLETSLNMPVNYTLLTTVPPAYLLPCSMALTRPAWEHYLYYIMVSSMCVLLLFAIAMIIMEAEHILKQVFVFVSRSSPTTQPTLDLRLVGTQTRNEIRCQKVEEASQKDRTSPEIKNEEDIINLMDDTNKSFKETEKYTALIPTMGKSKKKLSKRNSNEFNSSLTDVQKKCCKSKCVEKNNSDNENLKKHHDSNKEHKKVIHLKKTQGVEEETSSTTTESSNNEEIDKDQSKNLGKKSPVTKTLVTARTPPIPEVCKEVIKAEFKRTTRKIVQKPKEKEVPEITKTETKVTMEHKVRAAKPIVKDRKDKQPLIKKLSVEKKSEIQVSSANIRISPTMQFSNVWGENRATFSDVVARSESATIQRPPLMQAQNQTSKPTMYVEPYKQSQTDLGPIGSRKTDHQENHSRNAQDQQFNELSNSFFSDSHNLTLESQNSFLNYGENWEQRNSASQLLSLMQSNIGCSSNIGSMSDPWAHQNSNGTSFWDTTNTRPVVNENIATPQINPSSSYLWGSSSVWQPWAPSEIPRTPTRTPPGFTSNREIEERMQQHNQVYDLFGMTNIWAQQYPNPWNYPQGQ</sequence>
<evidence type="ECO:0000256" key="4">
    <source>
        <dbReference type="ARBA" id="ARBA00022729"/>
    </source>
</evidence>
<keyword evidence="6 8" id="KW-0472">Membrane</keyword>
<dbReference type="InterPro" id="IPR055436">
    <property type="entry name" value="Ig_TMEM131L_4"/>
</dbReference>
<evidence type="ECO:0000256" key="9">
    <source>
        <dbReference type="SAM" id="SignalP"/>
    </source>
</evidence>
<feature type="chain" id="PRO_5042969007" description="Transmembrane protein 131" evidence="9">
    <location>
        <begin position="21"/>
        <end position="1614"/>
    </location>
</feature>
<feature type="compositionally biased region" description="Basic and acidic residues" evidence="7">
    <location>
        <begin position="1436"/>
        <end position="1447"/>
    </location>
</feature>
<dbReference type="InterPro" id="IPR022113">
    <property type="entry name" value="TMEM131L_N"/>
</dbReference>
<accession>A0AAN7SM40</accession>
<evidence type="ECO:0000313" key="16">
    <source>
        <dbReference type="Proteomes" id="UP001353858"/>
    </source>
</evidence>
<keyword evidence="16" id="KW-1185">Reference proteome</keyword>
<keyword evidence="3 8" id="KW-0812">Transmembrane</keyword>
<dbReference type="Pfam" id="PF24501">
    <property type="entry name" value="Ig_TMEM131L_5"/>
    <property type="match status" value="1"/>
</dbReference>
<dbReference type="EMBL" id="JARPUR010000001">
    <property type="protein sequence ID" value="KAK4886769.1"/>
    <property type="molecule type" value="Genomic_DNA"/>
</dbReference>
<evidence type="ECO:0000313" key="15">
    <source>
        <dbReference type="EMBL" id="KAK4886769.1"/>
    </source>
</evidence>
<evidence type="ECO:0000256" key="2">
    <source>
        <dbReference type="ARBA" id="ARBA00006682"/>
    </source>
</evidence>
<evidence type="ECO:0000256" key="1">
    <source>
        <dbReference type="ARBA" id="ARBA00004479"/>
    </source>
</evidence>
<protein>
    <recommendedName>
        <fullName evidence="17">Transmembrane protein 131</fullName>
    </recommendedName>
</protein>
<feature type="domain" description="Transmembrane protein 131-like N-terminal" evidence="10">
    <location>
        <begin position="72"/>
        <end position="154"/>
    </location>
</feature>
<feature type="region of interest" description="Disordered" evidence="7">
    <location>
        <begin position="1219"/>
        <end position="1283"/>
    </location>
</feature>
<evidence type="ECO:0000259" key="11">
    <source>
        <dbReference type="Pfam" id="PF24495"/>
    </source>
</evidence>
<reference evidence="16" key="1">
    <citation type="submission" date="2023-01" db="EMBL/GenBank/DDBJ databases">
        <title>Key to firefly adult light organ development and bioluminescence: homeobox transcription factors regulate luciferase expression and transportation to peroxisome.</title>
        <authorList>
            <person name="Fu X."/>
        </authorList>
    </citation>
    <scope>NUCLEOTIDE SEQUENCE [LARGE SCALE GENOMIC DNA]</scope>
</reference>
<evidence type="ECO:0000256" key="5">
    <source>
        <dbReference type="ARBA" id="ARBA00022989"/>
    </source>
</evidence>
<gene>
    <name evidence="15" type="ORF">RN001_003040</name>
</gene>
<dbReference type="PANTHER" id="PTHR22050:SF0">
    <property type="entry name" value="TRANSMEMBRANE PROTEIN 131 HOMOLOG"/>
    <property type="match status" value="1"/>
</dbReference>
<evidence type="ECO:0000259" key="12">
    <source>
        <dbReference type="Pfam" id="PF24498"/>
    </source>
</evidence>
<evidence type="ECO:0000259" key="13">
    <source>
        <dbReference type="Pfam" id="PF24499"/>
    </source>
</evidence>
<name>A0AAN7SM40_9COLE</name>
<feature type="compositionally biased region" description="Basic residues" evidence="7">
    <location>
        <begin position="1227"/>
        <end position="1244"/>
    </location>
</feature>
<comment type="caution">
    <text evidence="15">The sequence shown here is derived from an EMBL/GenBank/DDBJ whole genome shotgun (WGS) entry which is preliminary data.</text>
</comment>
<feature type="domain" description="TMEM131L third Ig-like" evidence="12">
    <location>
        <begin position="400"/>
        <end position="498"/>
    </location>
</feature>
<dbReference type="InterPro" id="IPR055437">
    <property type="entry name" value="TMEM131L_Ig_5"/>
</dbReference>
<keyword evidence="5 8" id="KW-1133">Transmembrane helix</keyword>
<dbReference type="Pfam" id="PF12371">
    <property type="entry name" value="TMEM131_like_N"/>
    <property type="match status" value="1"/>
</dbReference>